<keyword evidence="1" id="KW-0812">Transmembrane</keyword>
<feature type="transmembrane region" description="Helical" evidence="1">
    <location>
        <begin position="93"/>
        <end position="120"/>
    </location>
</feature>
<keyword evidence="1" id="KW-1133">Transmembrane helix</keyword>
<evidence type="ECO:0000313" key="2">
    <source>
        <dbReference type="EMBL" id="KAJ3225559.1"/>
    </source>
</evidence>
<evidence type="ECO:0000256" key="1">
    <source>
        <dbReference type="SAM" id="Phobius"/>
    </source>
</evidence>
<gene>
    <name evidence="2" type="ORF">HK099_006593</name>
</gene>
<keyword evidence="3" id="KW-1185">Reference proteome</keyword>
<protein>
    <submittedName>
        <fullName evidence="2">Uncharacterized protein</fullName>
    </submittedName>
</protein>
<sequence length="142" mass="16606">MKLVDDNFDIIKFENKKMVEDEIVPNDCTKNVNEQIVPSKCKNEDEFFKKYNKGKKWSHIFNSQILWHWLHDIIELQTILFSIKDMARISPTITLFLLGLSVVLLFLAITQPLVSIAGYYDLHLFPDNDRFDCKVSDTHQAS</sequence>
<evidence type="ECO:0000313" key="3">
    <source>
        <dbReference type="Proteomes" id="UP001211065"/>
    </source>
</evidence>
<name>A0AAD5U5Y0_9FUNG</name>
<dbReference type="Proteomes" id="UP001211065">
    <property type="component" value="Unassembled WGS sequence"/>
</dbReference>
<reference evidence="2" key="1">
    <citation type="submission" date="2020-05" db="EMBL/GenBank/DDBJ databases">
        <title>Phylogenomic resolution of chytrid fungi.</title>
        <authorList>
            <person name="Stajich J.E."/>
            <person name="Amses K."/>
            <person name="Simmons R."/>
            <person name="Seto K."/>
            <person name="Myers J."/>
            <person name="Bonds A."/>
            <person name="Quandt C.A."/>
            <person name="Barry K."/>
            <person name="Liu P."/>
            <person name="Grigoriev I."/>
            <person name="Longcore J.E."/>
            <person name="James T.Y."/>
        </authorList>
    </citation>
    <scope>NUCLEOTIDE SEQUENCE</scope>
    <source>
        <strain evidence="2">JEL0476</strain>
    </source>
</reference>
<dbReference type="EMBL" id="JADGJW010000058">
    <property type="protein sequence ID" value="KAJ3225559.1"/>
    <property type="molecule type" value="Genomic_DNA"/>
</dbReference>
<proteinExistence type="predicted"/>
<keyword evidence="1" id="KW-0472">Membrane</keyword>
<dbReference type="AlphaFoldDB" id="A0AAD5U5Y0"/>
<comment type="caution">
    <text evidence="2">The sequence shown here is derived from an EMBL/GenBank/DDBJ whole genome shotgun (WGS) entry which is preliminary data.</text>
</comment>
<accession>A0AAD5U5Y0</accession>
<organism evidence="2 3">
    <name type="scientific">Clydaea vesicula</name>
    <dbReference type="NCBI Taxonomy" id="447962"/>
    <lineage>
        <taxon>Eukaryota</taxon>
        <taxon>Fungi</taxon>
        <taxon>Fungi incertae sedis</taxon>
        <taxon>Chytridiomycota</taxon>
        <taxon>Chytridiomycota incertae sedis</taxon>
        <taxon>Chytridiomycetes</taxon>
        <taxon>Lobulomycetales</taxon>
        <taxon>Lobulomycetaceae</taxon>
        <taxon>Clydaea</taxon>
    </lineage>
</organism>